<organism evidence="1 2">
    <name type="scientific">Afipia massiliensis</name>
    <dbReference type="NCBI Taxonomy" id="211460"/>
    <lineage>
        <taxon>Bacteria</taxon>
        <taxon>Pseudomonadati</taxon>
        <taxon>Pseudomonadota</taxon>
        <taxon>Alphaproteobacteria</taxon>
        <taxon>Hyphomicrobiales</taxon>
        <taxon>Nitrobacteraceae</taxon>
        <taxon>Afipia</taxon>
    </lineage>
</organism>
<evidence type="ECO:0000313" key="2">
    <source>
        <dbReference type="Proteomes" id="UP000521227"/>
    </source>
</evidence>
<name>A0A840MRU2_9BRAD</name>
<comment type="caution">
    <text evidence="1">The sequence shown here is derived from an EMBL/GenBank/DDBJ whole genome shotgun (WGS) entry which is preliminary data.</text>
</comment>
<dbReference type="Proteomes" id="UP000521227">
    <property type="component" value="Unassembled WGS sequence"/>
</dbReference>
<protein>
    <recommendedName>
        <fullName evidence="3">Toxin-antitoxin system HicB family antitoxin</fullName>
    </recommendedName>
</protein>
<dbReference type="EMBL" id="JACHIJ010000002">
    <property type="protein sequence ID" value="MBB5051139.1"/>
    <property type="molecule type" value="Genomic_DNA"/>
</dbReference>
<sequence length="70" mass="8205">MKRWKKPGRGSAHRRQEVRRIPVSFDDETFDEVRHLAEKAGISFAEQNRQLVEFGLEAVRADKRNRNAGR</sequence>
<reference evidence="1 2" key="1">
    <citation type="submission" date="2020-08" db="EMBL/GenBank/DDBJ databases">
        <title>Genomic Encyclopedia of Type Strains, Phase IV (KMG-IV): sequencing the most valuable type-strain genomes for metagenomic binning, comparative biology and taxonomic classification.</title>
        <authorList>
            <person name="Goeker M."/>
        </authorList>
    </citation>
    <scope>NUCLEOTIDE SEQUENCE [LARGE SCALE GENOMIC DNA]</scope>
    <source>
        <strain evidence="1 2">DSM 17498</strain>
    </source>
</reference>
<accession>A0A840MRU2</accession>
<dbReference type="AlphaFoldDB" id="A0A840MRU2"/>
<gene>
    <name evidence="1" type="ORF">HNQ36_001093</name>
</gene>
<proteinExistence type="predicted"/>
<evidence type="ECO:0008006" key="3">
    <source>
        <dbReference type="Google" id="ProtNLM"/>
    </source>
</evidence>
<evidence type="ECO:0000313" key="1">
    <source>
        <dbReference type="EMBL" id="MBB5051139.1"/>
    </source>
</evidence>